<dbReference type="Proteomes" id="UP000290253">
    <property type="component" value="Unassembled WGS sequence"/>
</dbReference>
<evidence type="ECO:0000313" key="1">
    <source>
        <dbReference type="EMBL" id="RXS97139.1"/>
    </source>
</evidence>
<accession>A0A4Q1SID0</accession>
<dbReference type="RefSeq" id="WP_129206919.1">
    <property type="nucleotide sequence ID" value="NZ_BMGU01000001.1"/>
</dbReference>
<dbReference type="OrthoDB" id="126306at2"/>
<comment type="caution">
    <text evidence="1">The sequence shown here is derived from an EMBL/GenBank/DDBJ whole genome shotgun (WGS) entry which is preliminary data.</text>
</comment>
<gene>
    <name evidence="1" type="ORF">ESZ00_04265</name>
</gene>
<name>A0A4Q1SID0_9BACT</name>
<reference evidence="1 2" key="1">
    <citation type="journal article" date="2016" name="Int. J. Syst. Evol. Microbiol.">
        <title>Acidipila dinghuensis sp. nov., an acidobacterium isolated from forest soil.</title>
        <authorList>
            <person name="Jiang Y.W."/>
            <person name="Wang J."/>
            <person name="Chen M.H."/>
            <person name="Lv Y.Y."/>
            <person name="Qiu L.H."/>
        </authorList>
    </citation>
    <scope>NUCLEOTIDE SEQUENCE [LARGE SCALE GENOMIC DNA]</scope>
    <source>
        <strain evidence="1 2">DHOF10</strain>
    </source>
</reference>
<dbReference type="EMBL" id="SDMK01000001">
    <property type="protein sequence ID" value="RXS97139.1"/>
    <property type="molecule type" value="Genomic_DNA"/>
</dbReference>
<sequence length="123" mass="14181">MSVVEEVRQVFQDLLAPELRAVAERVSSLEKRLDDNRDVLGQWIDETRTVLGQRIEDTRASLEQRISAIEQKVLAVDLRIDTLEYTLTQRMDRHSESLKHAIQLSQELVLDKITGLRDALDLD</sequence>
<proteinExistence type="predicted"/>
<dbReference type="Gene3D" id="1.20.120.20">
    <property type="entry name" value="Apolipoprotein"/>
    <property type="match status" value="1"/>
</dbReference>
<organism evidence="1 2">
    <name type="scientific">Silvibacterium dinghuense</name>
    <dbReference type="NCBI Taxonomy" id="1560006"/>
    <lineage>
        <taxon>Bacteria</taxon>
        <taxon>Pseudomonadati</taxon>
        <taxon>Acidobacteriota</taxon>
        <taxon>Terriglobia</taxon>
        <taxon>Terriglobales</taxon>
        <taxon>Acidobacteriaceae</taxon>
        <taxon>Silvibacterium</taxon>
    </lineage>
</organism>
<dbReference type="AlphaFoldDB" id="A0A4Q1SID0"/>
<keyword evidence="2" id="KW-1185">Reference proteome</keyword>
<evidence type="ECO:0000313" key="2">
    <source>
        <dbReference type="Proteomes" id="UP000290253"/>
    </source>
</evidence>
<protein>
    <submittedName>
        <fullName evidence="1">Uncharacterized protein</fullName>
    </submittedName>
</protein>